<dbReference type="PRINTS" id="PR00344">
    <property type="entry name" value="BCTRLSENSOR"/>
</dbReference>
<comment type="catalytic activity">
    <reaction evidence="1">
        <text>ATP + protein L-histidine = ADP + protein N-phospho-L-histidine.</text>
        <dbReference type="EC" id="2.7.13.3"/>
    </reaction>
</comment>
<dbReference type="InterPro" id="IPR003594">
    <property type="entry name" value="HATPase_dom"/>
</dbReference>
<dbReference type="FunFam" id="3.30.565.10:FF:000023">
    <property type="entry name" value="PAS domain-containing sensor histidine kinase"/>
    <property type="match status" value="1"/>
</dbReference>
<dbReference type="GO" id="GO:0000155">
    <property type="term" value="F:phosphorelay sensor kinase activity"/>
    <property type="evidence" value="ECO:0007669"/>
    <property type="project" value="InterPro"/>
</dbReference>
<keyword evidence="5" id="KW-0597">Phosphoprotein</keyword>
<evidence type="ECO:0000256" key="7">
    <source>
        <dbReference type="ARBA" id="ARBA00022741"/>
    </source>
</evidence>
<dbReference type="Gene3D" id="3.30.565.10">
    <property type="entry name" value="Histidine kinase-like ATPase, C-terminal domain"/>
    <property type="match status" value="1"/>
</dbReference>
<dbReference type="EC" id="2.7.13.3" evidence="3"/>
<dbReference type="Gene3D" id="1.10.287.130">
    <property type="match status" value="1"/>
</dbReference>
<comment type="subcellular location">
    <subcellularLocation>
        <location evidence="2">Cell membrane</location>
    </subcellularLocation>
</comment>
<dbReference type="InterPro" id="IPR004358">
    <property type="entry name" value="Sig_transdc_His_kin-like_C"/>
</dbReference>
<dbReference type="CDD" id="cd00075">
    <property type="entry name" value="HATPase"/>
    <property type="match status" value="1"/>
</dbReference>
<dbReference type="InterPro" id="IPR003661">
    <property type="entry name" value="HisK_dim/P_dom"/>
</dbReference>
<evidence type="ECO:0000256" key="1">
    <source>
        <dbReference type="ARBA" id="ARBA00000085"/>
    </source>
</evidence>
<dbReference type="GO" id="GO:0016036">
    <property type="term" value="P:cellular response to phosphate starvation"/>
    <property type="evidence" value="ECO:0007669"/>
    <property type="project" value="TreeGrafter"/>
</dbReference>
<dbReference type="SMART" id="SM00388">
    <property type="entry name" value="HisKA"/>
    <property type="match status" value="1"/>
</dbReference>
<evidence type="ECO:0000256" key="8">
    <source>
        <dbReference type="ARBA" id="ARBA00022777"/>
    </source>
</evidence>
<feature type="domain" description="Histidine kinase" evidence="13">
    <location>
        <begin position="300"/>
        <end position="517"/>
    </location>
</feature>
<protein>
    <recommendedName>
        <fullName evidence="3">histidine kinase</fullName>
        <ecNumber evidence="3">2.7.13.3</ecNumber>
    </recommendedName>
</protein>
<evidence type="ECO:0000256" key="11">
    <source>
        <dbReference type="ARBA" id="ARBA00023136"/>
    </source>
</evidence>
<proteinExistence type="predicted"/>
<dbReference type="Pfam" id="PF02518">
    <property type="entry name" value="HATPase_c"/>
    <property type="match status" value="1"/>
</dbReference>
<evidence type="ECO:0000256" key="2">
    <source>
        <dbReference type="ARBA" id="ARBA00004236"/>
    </source>
</evidence>
<evidence type="ECO:0000259" key="13">
    <source>
        <dbReference type="PROSITE" id="PS50109"/>
    </source>
</evidence>
<dbReference type="Pfam" id="PF00512">
    <property type="entry name" value="HisKA"/>
    <property type="match status" value="1"/>
</dbReference>
<evidence type="ECO:0000256" key="5">
    <source>
        <dbReference type="ARBA" id="ARBA00022553"/>
    </source>
</evidence>
<dbReference type="InterPro" id="IPR036097">
    <property type="entry name" value="HisK_dim/P_sf"/>
</dbReference>
<evidence type="ECO:0000256" key="3">
    <source>
        <dbReference type="ARBA" id="ARBA00012438"/>
    </source>
</evidence>
<dbReference type="InterPro" id="IPR005467">
    <property type="entry name" value="His_kinase_dom"/>
</dbReference>
<dbReference type="PANTHER" id="PTHR45453:SF1">
    <property type="entry name" value="PHOSPHATE REGULON SENSOR PROTEIN PHOR"/>
    <property type="match status" value="1"/>
</dbReference>
<keyword evidence="9" id="KW-0067">ATP-binding</keyword>
<keyword evidence="12" id="KW-0812">Transmembrane</keyword>
<dbReference type="SMART" id="SM00387">
    <property type="entry name" value="HATPase_c"/>
    <property type="match status" value="1"/>
</dbReference>
<sequence>MKERKIKILIILMTIAVLGLIIVQVYWSIKTIATEEIRFDAKVNETMLNIVNKIDKDKTADIVVKKIKGGKDKLVWVEKDEQTADSDDVVFFSSSYSYDDDDTNADNIEVTVKVSPDGKSNTKVVKRIIKHDLDGERKVTTRKTKIDTIIINKQKLVTEVIEEMTSLEDEDDLAEQLSESYLDSMITKEFSNNGIDAKFDFGVMDKNLNRFIIIKTGADKEQLQKSKFNISMSPHNIFAQPFNLLIYIPNKFGFLLKSVWIMLILSLLFVGIIVAVYIKTLKMFLDQKKITEVKNDLINNITHEFKTPISSIALATEALQEPQLRDQQGSVEKYSGIIAEENERLTKLVENLLNTAAFERSEIELKRETVNVSKLLNSIVEKAGSVYENINISIQDTTLGQAEIKADVFHLSNILNNLIDNAVKYSKGKIVISIEIRKAVNGIDISVSDRGIGISKTDQQKIFETFYRVPTGNVHNVKGNGIGLSYVKTLVEAHNGWIKVSSKLGEGSTFTIYLPNE</sequence>
<organism evidence="14">
    <name type="scientific">hydrothermal vent metagenome</name>
    <dbReference type="NCBI Taxonomy" id="652676"/>
    <lineage>
        <taxon>unclassified sequences</taxon>
        <taxon>metagenomes</taxon>
        <taxon>ecological metagenomes</taxon>
    </lineage>
</organism>
<evidence type="ECO:0000256" key="12">
    <source>
        <dbReference type="SAM" id="Phobius"/>
    </source>
</evidence>
<reference evidence="14" key="1">
    <citation type="submission" date="2018-06" db="EMBL/GenBank/DDBJ databases">
        <authorList>
            <person name="Zhirakovskaya E."/>
        </authorList>
    </citation>
    <scope>NUCLEOTIDE SEQUENCE</scope>
</reference>
<keyword evidence="11 12" id="KW-0472">Membrane</keyword>
<dbReference type="SUPFAM" id="SSF55874">
    <property type="entry name" value="ATPase domain of HSP90 chaperone/DNA topoisomerase II/histidine kinase"/>
    <property type="match status" value="1"/>
</dbReference>
<dbReference type="InterPro" id="IPR050351">
    <property type="entry name" value="BphY/WalK/GraS-like"/>
</dbReference>
<dbReference type="GO" id="GO:0005524">
    <property type="term" value="F:ATP binding"/>
    <property type="evidence" value="ECO:0007669"/>
    <property type="project" value="UniProtKB-KW"/>
</dbReference>
<dbReference type="AlphaFoldDB" id="A0A3B1D1L9"/>
<feature type="transmembrane region" description="Helical" evidence="12">
    <location>
        <begin position="7"/>
        <end position="27"/>
    </location>
</feature>
<evidence type="ECO:0000256" key="9">
    <source>
        <dbReference type="ARBA" id="ARBA00022840"/>
    </source>
</evidence>
<accession>A0A3B1D1L9</accession>
<keyword evidence="6" id="KW-0808">Transferase</keyword>
<dbReference type="CDD" id="cd00082">
    <property type="entry name" value="HisKA"/>
    <property type="match status" value="1"/>
</dbReference>
<dbReference type="GO" id="GO:0004721">
    <property type="term" value="F:phosphoprotein phosphatase activity"/>
    <property type="evidence" value="ECO:0007669"/>
    <property type="project" value="TreeGrafter"/>
</dbReference>
<dbReference type="PROSITE" id="PS50109">
    <property type="entry name" value="HIS_KIN"/>
    <property type="match status" value="1"/>
</dbReference>
<evidence type="ECO:0000256" key="6">
    <source>
        <dbReference type="ARBA" id="ARBA00022679"/>
    </source>
</evidence>
<feature type="transmembrane region" description="Helical" evidence="12">
    <location>
        <begin position="259"/>
        <end position="278"/>
    </location>
</feature>
<evidence type="ECO:0000256" key="10">
    <source>
        <dbReference type="ARBA" id="ARBA00023012"/>
    </source>
</evidence>
<dbReference type="GO" id="GO:0005886">
    <property type="term" value="C:plasma membrane"/>
    <property type="evidence" value="ECO:0007669"/>
    <property type="project" value="UniProtKB-SubCell"/>
</dbReference>
<dbReference type="SUPFAM" id="SSF47384">
    <property type="entry name" value="Homodimeric domain of signal transducing histidine kinase"/>
    <property type="match status" value="1"/>
</dbReference>
<keyword evidence="8 14" id="KW-0418">Kinase</keyword>
<keyword evidence="4" id="KW-1003">Cell membrane</keyword>
<keyword evidence="10" id="KW-0902">Two-component regulatory system</keyword>
<keyword evidence="12" id="KW-1133">Transmembrane helix</keyword>
<dbReference type="InterPro" id="IPR036890">
    <property type="entry name" value="HATPase_C_sf"/>
</dbReference>
<dbReference type="PANTHER" id="PTHR45453">
    <property type="entry name" value="PHOSPHATE REGULON SENSOR PROTEIN PHOR"/>
    <property type="match status" value="1"/>
</dbReference>
<gene>
    <name evidence="14" type="ORF">MNBD_IGNAVI01-238</name>
</gene>
<dbReference type="EMBL" id="UOGD01000432">
    <property type="protein sequence ID" value="VAX28880.1"/>
    <property type="molecule type" value="Genomic_DNA"/>
</dbReference>
<name>A0A3B1D1L9_9ZZZZ</name>
<keyword evidence="7" id="KW-0547">Nucleotide-binding</keyword>
<evidence type="ECO:0000313" key="14">
    <source>
        <dbReference type="EMBL" id="VAX28880.1"/>
    </source>
</evidence>
<evidence type="ECO:0000256" key="4">
    <source>
        <dbReference type="ARBA" id="ARBA00022475"/>
    </source>
</evidence>